<organism evidence="1 2">
    <name type="scientific">Anabarilius grahami</name>
    <name type="common">Kanglang fish</name>
    <name type="synonym">Barilius grahami</name>
    <dbReference type="NCBI Taxonomy" id="495550"/>
    <lineage>
        <taxon>Eukaryota</taxon>
        <taxon>Metazoa</taxon>
        <taxon>Chordata</taxon>
        <taxon>Craniata</taxon>
        <taxon>Vertebrata</taxon>
        <taxon>Euteleostomi</taxon>
        <taxon>Actinopterygii</taxon>
        <taxon>Neopterygii</taxon>
        <taxon>Teleostei</taxon>
        <taxon>Ostariophysi</taxon>
        <taxon>Cypriniformes</taxon>
        <taxon>Xenocyprididae</taxon>
        <taxon>Xenocypridinae</taxon>
        <taxon>Xenocypridinae incertae sedis</taxon>
        <taxon>Anabarilius</taxon>
    </lineage>
</organism>
<dbReference type="AlphaFoldDB" id="A0A3N0Z336"/>
<evidence type="ECO:0000313" key="1">
    <source>
        <dbReference type="EMBL" id="ROL52896.1"/>
    </source>
</evidence>
<keyword evidence="2" id="KW-1185">Reference proteome</keyword>
<protein>
    <submittedName>
        <fullName evidence="1">Uncharacterized protein</fullName>
    </submittedName>
</protein>
<sequence length="92" mass="9649">MGSEARLVEKEIHQGLERGCLGNSNSKIPNGMGMGASSHTCWGRLRFLWQLSLCWLCPGRVWLQALVGVGSGSAVGCGSGSMVSVGDNINNA</sequence>
<dbReference type="EMBL" id="RJVU01014363">
    <property type="protein sequence ID" value="ROL52896.1"/>
    <property type="molecule type" value="Genomic_DNA"/>
</dbReference>
<proteinExistence type="predicted"/>
<reference evidence="1 2" key="1">
    <citation type="submission" date="2018-10" db="EMBL/GenBank/DDBJ databases">
        <title>Genome assembly for a Yunnan-Guizhou Plateau 3E fish, Anabarilius grahami (Regan), and its evolutionary and genetic applications.</title>
        <authorList>
            <person name="Jiang W."/>
        </authorList>
    </citation>
    <scope>NUCLEOTIDE SEQUENCE [LARGE SCALE GENOMIC DNA]</scope>
    <source>
        <strain evidence="1">AG-KIZ</strain>
        <tissue evidence="1">Muscle</tissue>
    </source>
</reference>
<gene>
    <name evidence="1" type="ORF">DPX16_8459</name>
</gene>
<comment type="caution">
    <text evidence="1">The sequence shown here is derived from an EMBL/GenBank/DDBJ whole genome shotgun (WGS) entry which is preliminary data.</text>
</comment>
<accession>A0A3N0Z336</accession>
<name>A0A3N0Z336_ANAGA</name>
<dbReference type="Proteomes" id="UP000281406">
    <property type="component" value="Unassembled WGS sequence"/>
</dbReference>
<evidence type="ECO:0000313" key="2">
    <source>
        <dbReference type="Proteomes" id="UP000281406"/>
    </source>
</evidence>